<evidence type="ECO:0000313" key="1">
    <source>
        <dbReference type="EMBL" id="QNO57860.1"/>
    </source>
</evidence>
<dbReference type="EMBL" id="MT631704">
    <property type="protein sequence ID" value="QNO57860.1"/>
    <property type="molecule type" value="Genomic_DNA"/>
</dbReference>
<protein>
    <recommendedName>
        <fullName evidence="2">DUF2281 domain-containing protein</fullName>
    </recommendedName>
</protein>
<accession>A0A7G9ZC76</accession>
<evidence type="ECO:0008006" key="2">
    <source>
        <dbReference type="Google" id="ProtNLM"/>
    </source>
</evidence>
<reference evidence="1" key="1">
    <citation type="submission" date="2020-06" db="EMBL/GenBank/DDBJ databases">
        <title>Unique genomic features of the anaerobic methanotrophic archaea.</title>
        <authorList>
            <person name="Chadwick G.L."/>
            <person name="Skennerton C.T."/>
            <person name="Laso-Perez R."/>
            <person name="Leu A.O."/>
            <person name="Speth D.R."/>
            <person name="Yu H."/>
            <person name="Morgan-Lang C."/>
            <person name="Hatzenpichler R."/>
            <person name="Goudeau D."/>
            <person name="Malmstrom R."/>
            <person name="Brazelton W.J."/>
            <person name="Woyke T."/>
            <person name="Hallam S.J."/>
            <person name="Tyson G.W."/>
            <person name="Wegener G."/>
            <person name="Boetius A."/>
            <person name="Orphan V."/>
        </authorList>
    </citation>
    <scope>NUCLEOTIDE SEQUENCE</scope>
</reference>
<gene>
    <name evidence="1" type="ORF">DCLBPEOH_00021</name>
</gene>
<sequence length="82" mass="9447">MKNASHKRQVLEDVVKEALGRLSEDKLAEVFDFVSYLLAREQREEKAEELDPKKDPILKYIGGVSVEPFAHKIDEILYGEED</sequence>
<name>A0A7G9ZC76_9EURY</name>
<dbReference type="AlphaFoldDB" id="A0A7G9ZC76"/>
<organism evidence="1">
    <name type="scientific">Candidatus Methanophaga sp. ANME-1 ERB7</name>
    <dbReference type="NCBI Taxonomy" id="2759913"/>
    <lineage>
        <taxon>Archaea</taxon>
        <taxon>Methanobacteriati</taxon>
        <taxon>Methanobacteriota</taxon>
        <taxon>Stenosarchaea group</taxon>
        <taxon>Methanomicrobia</taxon>
        <taxon>Candidatus Methanophagales</taxon>
        <taxon>Candidatus Methanophagaceae</taxon>
        <taxon>Candidatus Methanophaga</taxon>
    </lineage>
</organism>
<proteinExistence type="predicted"/>